<reference evidence="2 3" key="1">
    <citation type="submission" date="2021-07" db="EMBL/GenBank/DDBJ databases">
        <authorList>
            <person name="Palmer J.M."/>
        </authorList>
    </citation>
    <scope>NUCLEOTIDE SEQUENCE [LARGE SCALE GENOMIC DNA]</scope>
    <source>
        <strain evidence="2 3">AT_MEX2019</strain>
        <tissue evidence="2">Muscle</tissue>
    </source>
</reference>
<keyword evidence="1" id="KW-0812">Transmembrane</keyword>
<accession>A0ABU7AZM4</accession>
<keyword evidence="3" id="KW-1185">Reference proteome</keyword>
<feature type="transmembrane region" description="Helical" evidence="1">
    <location>
        <begin position="43"/>
        <end position="65"/>
    </location>
</feature>
<feature type="transmembrane region" description="Helical" evidence="1">
    <location>
        <begin position="6"/>
        <end position="31"/>
    </location>
</feature>
<keyword evidence="1" id="KW-1133">Transmembrane helix</keyword>
<evidence type="ECO:0000313" key="2">
    <source>
        <dbReference type="EMBL" id="MED6243305.1"/>
    </source>
</evidence>
<sequence length="135" mass="15489">MFGECYIVVIPSQCLSFVFVFLFIYLVWSFVFPVSLQPSPHLFCVFPDYLVPLFIGSPCCSVFYLSPIISIVPHWFHVFYVILSCLVWCPGRCKPAVWILCGQELKPNLPSFHWLLVYSLHFGPSSNSHYDNSGV</sequence>
<protein>
    <submittedName>
        <fullName evidence="2">Uncharacterized protein</fullName>
    </submittedName>
</protein>
<dbReference type="Proteomes" id="UP001345963">
    <property type="component" value="Unassembled WGS sequence"/>
</dbReference>
<organism evidence="2 3">
    <name type="scientific">Ataeniobius toweri</name>
    <dbReference type="NCBI Taxonomy" id="208326"/>
    <lineage>
        <taxon>Eukaryota</taxon>
        <taxon>Metazoa</taxon>
        <taxon>Chordata</taxon>
        <taxon>Craniata</taxon>
        <taxon>Vertebrata</taxon>
        <taxon>Euteleostomi</taxon>
        <taxon>Actinopterygii</taxon>
        <taxon>Neopterygii</taxon>
        <taxon>Teleostei</taxon>
        <taxon>Neoteleostei</taxon>
        <taxon>Acanthomorphata</taxon>
        <taxon>Ovalentaria</taxon>
        <taxon>Atherinomorphae</taxon>
        <taxon>Cyprinodontiformes</taxon>
        <taxon>Goodeidae</taxon>
        <taxon>Ataeniobius</taxon>
    </lineage>
</organism>
<dbReference type="EMBL" id="JAHUTI010033258">
    <property type="protein sequence ID" value="MED6243305.1"/>
    <property type="molecule type" value="Genomic_DNA"/>
</dbReference>
<evidence type="ECO:0000313" key="3">
    <source>
        <dbReference type="Proteomes" id="UP001345963"/>
    </source>
</evidence>
<evidence type="ECO:0000256" key="1">
    <source>
        <dbReference type="SAM" id="Phobius"/>
    </source>
</evidence>
<name>A0ABU7AZM4_9TELE</name>
<proteinExistence type="predicted"/>
<keyword evidence="1" id="KW-0472">Membrane</keyword>
<comment type="caution">
    <text evidence="2">The sequence shown here is derived from an EMBL/GenBank/DDBJ whole genome shotgun (WGS) entry which is preliminary data.</text>
</comment>
<gene>
    <name evidence="2" type="ORF">ATANTOWER_018159</name>
</gene>